<name>A0A8S5M6W3_9CAUD</name>
<accession>A0A8S5M6W3</accession>
<sequence length="86" mass="10073">MYYCLVVEKVCNRQDPSKSTLAPMLMCFSQIHSSTNSKRFQQQISKFDCGVKKSRPWFVHERFPPELFTRTRCTGWPSALPCIRPN</sequence>
<dbReference type="EMBL" id="BK014836">
    <property type="protein sequence ID" value="DAD77956.1"/>
    <property type="molecule type" value="Genomic_DNA"/>
</dbReference>
<reference evidence="1" key="1">
    <citation type="journal article" date="2021" name="Proc. Natl. Acad. Sci. U.S.A.">
        <title>A Catalog of Tens of Thousands of Viruses from Human Metagenomes Reveals Hidden Associations with Chronic Diseases.</title>
        <authorList>
            <person name="Tisza M.J."/>
            <person name="Buck C.B."/>
        </authorList>
    </citation>
    <scope>NUCLEOTIDE SEQUENCE</scope>
    <source>
        <strain evidence="1">CtHDv29</strain>
    </source>
</reference>
<evidence type="ECO:0000313" key="1">
    <source>
        <dbReference type="EMBL" id="DAD77956.1"/>
    </source>
</evidence>
<proteinExistence type="predicted"/>
<organism evidence="1">
    <name type="scientific">Siphoviridae sp. ctHDv29</name>
    <dbReference type="NCBI Taxonomy" id="2826228"/>
    <lineage>
        <taxon>Viruses</taxon>
        <taxon>Duplodnaviria</taxon>
        <taxon>Heunggongvirae</taxon>
        <taxon>Uroviricota</taxon>
        <taxon>Caudoviricetes</taxon>
    </lineage>
</organism>
<protein>
    <submittedName>
        <fullName evidence="1">Uncharacterized protein</fullName>
    </submittedName>
</protein>